<dbReference type="OrthoDB" id="506498at2759"/>
<dbReference type="Proteomes" id="UP000228934">
    <property type="component" value="Unassembled WGS sequence"/>
</dbReference>
<dbReference type="CDD" id="cd02440">
    <property type="entry name" value="AdoMet_MTases"/>
    <property type="match status" value="1"/>
</dbReference>
<dbReference type="InterPro" id="IPR013216">
    <property type="entry name" value="Methyltransf_11"/>
</dbReference>
<evidence type="ECO:0000256" key="2">
    <source>
        <dbReference type="ARBA" id="ARBA00022603"/>
    </source>
</evidence>
<dbReference type="GO" id="GO:0008168">
    <property type="term" value="F:methyltransferase activity"/>
    <property type="evidence" value="ECO:0007669"/>
    <property type="project" value="UniProtKB-KW"/>
</dbReference>
<dbReference type="Gene3D" id="3.40.50.150">
    <property type="entry name" value="Vaccinia Virus protein VP39"/>
    <property type="match status" value="1"/>
</dbReference>
<proteinExistence type="inferred from homology"/>
<dbReference type="AlphaFoldDB" id="A0A2G9QHR9"/>
<organism evidence="5 6">
    <name type="scientific">Aquarana catesbeiana</name>
    <name type="common">American bullfrog</name>
    <name type="synonym">Rana catesbeiana</name>
    <dbReference type="NCBI Taxonomy" id="8400"/>
    <lineage>
        <taxon>Eukaryota</taxon>
        <taxon>Metazoa</taxon>
        <taxon>Chordata</taxon>
        <taxon>Craniata</taxon>
        <taxon>Vertebrata</taxon>
        <taxon>Euteleostomi</taxon>
        <taxon>Amphibia</taxon>
        <taxon>Batrachia</taxon>
        <taxon>Anura</taxon>
        <taxon>Neobatrachia</taxon>
        <taxon>Ranoidea</taxon>
        <taxon>Ranidae</taxon>
        <taxon>Aquarana</taxon>
    </lineage>
</organism>
<evidence type="ECO:0000256" key="3">
    <source>
        <dbReference type="ARBA" id="ARBA00022679"/>
    </source>
</evidence>
<comment type="similarity">
    <text evidence="1">Belongs to the methyltransferase superfamily.</text>
</comment>
<dbReference type="InterPro" id="IPR029063">
    <property type="entry name" value="SAM-dependent_MTases_sf"/>
</dbReference>
<dbReference type="PANTHER" id="PTHR44942:SF4">
    <property type="entry name" value="METHYLTRANSFERASE TYPE 11 DOMAIN-CONTAINING PROTEIN"/>
    <property type="match status" value="1"/>
</dbReference>
<feature type="non-terminal residue" evidence="5">
    <location>
        <position position="1"/>
    </location>
</feature>
<evidence type="ECO:0000313" key="5">
    <source>
        <dbReference type="EMBL" id="PIO15106.1"/>
    </source>
</evidence>
<name>A0A2G9QHR9_AQUCT</name>
<accession>A0A2G9QHR9</accession>
<keyword evidence="2" id="KW-0489">Methyltransferase</keyword>
<evidence type="ECO:0000256" key="1">
    <source>
        <dbReference type="ARBA" id="ARBA00008361"/>
    </source>
</evidence>
<gene>
    <name evidence="5" type="ORF">AB205_0152960</name>
</gene>
<dbReference type="PANTHER" id="PTHR44942">
    <property type="entry name" value="METHYLTRANSF_11 DOMAIN-CONTAINING PROTEIN"/>
    <property type="match status" value="1"/>
</dbReference>
<evidence type="ECO:0000259" key="4">
    <source>
        <dbReference type="Pfam" id="PF08241"/>
    </source>
</evidence>
<dbReference type="InterPro" id="IPR051052">
    <property type="entry name" value="Diverse_substrate_MTase"/>
</dbReference>
<keyword evidence="6" id="KW-1185">Reference proteome</keyword>
<feature type="domain" description="Methyltransferase type 11" evidence="4">
    <location>
        <begin position="9"/>
        <end position="55"/>
    </location>
</feature>
<sequence>FSKPYGFAVDVGCGTGQNTRILAPYFKKVLGIDISEAQAEEAKKATVSPNVTYRSTPLCLLGRDEAEKSEAQSPGLDFQSNQMVSLLKV</sequence>
<dbReference type="GO" id="GO:0032259">
    <property type="term" value="P:methylation"/>
    <property type="evidence" value="ECO:0007669"/>
    <property type="project" value="UniProtKB-KW"/>
</dbReference>
<dbReference type="Pfam" id="PF08241">
    <property type="entry name" value="Methyltransf_11"/>
    <property type="match status" value="1"/>
</dbReference>
<keyword evidence="3" id="KW-0808">Transferase</keyword>
<evidence type="ECO:0000313" key="6">
    <source>
        <dbReference type="Proteomes" id="UP000228934"/>
    </source>
</evidence>
<dbReference type="SUPFAM" id="SSF53335">
    <property type="entry name" value="S-adenosyl-L-methionine-dependent methyltransferases"/>
    <property type="match status" value="1"/>
</dbReference>
<protein>
    <recommendedName>
        <fullName evidence="4">Methyltransferase type 11 domain-containing protein</fullName>
    </recommendedName>
</protein>
<reference evidence="6" key="1">
    <citation type="journal article" date="2017" name="Nat. Commun.">
        <title>The North American bullfrog draft genome provides insight into hormonal regulation of long noncoding RNA.</title>
        <authorList>
            <person name="Hammond S.A."/>
            <person name="Warren R.L."/>
            <person name="Vandervalk B.P."/>
            <person name="Kucuk E."/>
            <person name="Khan H."/>
            <person name="Gibb E.A."/>
            <person name="Pandoh P."/>
            <person name="Kirk H."/>
            <person name="Zhao Y."/>
            <person name="Jones M."/>
            <person name="Mungall A.J."/>
            <person name="Coope R."/>
            <person name="Pleasance S."/>
            <person name="Moore R.A."/>
            <person name="Holt R.A."/>
            <person name="Round J.M."/>
            <person name="Ohora S."/>
            <person name="Walle B.V."/>
            <person name="Veldhoen N."/>
            <person name="Helbing C.C."/>
            <person name="Birol I."/>
        </authorList>
    </citation>
    <scope>NUCLEOTIDE SEQUENCE [LARGE SCALE GENOMIC DNA]</scope>
</reference>
<dbReference type="EMBL" id="KV993359">
    <property type="protein sequence ID" value="PIO15106.1"/>
    <property type="molecule type" value="Genomic_DNA"/>
</dbReference>